<sequence>MDETVVVLDLKSGTVKLAIDTGMEVCAVGVAGSSIVVVGEEKIVTWNLPAGIRVLNPRANVNDSVLTTMLNHPPFPHFVSGPITPVSPCLHHVAIVEERYDTRHNRLHLYDVPTGQCLASVETEPFINPGFTLDGREVWCIPPNGKADGWKIIEDSESDITKLERLESSIHPSSELPWESSCGYKVTDDGWVLSPSGKRLLWLPPSWRLDVQGRMWSGRFLALLDWTLLEPVILELEE</sequence>
<keyword evidence="2" id="KW-1185">Reference proteome</keyword>
<dbReference type="EMBL" id="MU118946">
    <property type="protein sequence ID" value="KAF9641908.1"/>
    <property type="molecule type" value="Genomic_DNA"/>
</dbReference>
<dbReference type="Proteomes" id="UP000886501">
    <property type="component" value="Unassembled WGS sequence"/>
</dbReference>
<reference evidence="1" key="2">
    <citation type="journal article" date="2020" name="Nat. Commun.">
        <title>Large-scale genome sequencing of mycorrhizal fungi provides insights into the early evolution of symbiotic traits.</title>
        <authorList>
            <person name="Miyauchi S."/>
            <person name="Kiss E."/>
            <person name="Kuo A."/>
            <person name="Drula E."/>
            <person name="Kohler A."/>
            <person name="Sanchez-Garcia M."/>
            <person name="Morin E."/>
            <person name="Andreopoulos B."/>
            <person name="Barry K.W."/>
            <person name="Bonito G."/>
            <person name="Buee M."/>
            <person name="Carver A."/>
            <person name="Chen C."/>
            <person name="Cichocki N."/>
            <person name="Clum A."/>
            <person name="Culley D."/>
            <person name="Crous P.W."/>
            <person name="Fauchery L."/>
            <person name="Girlanda M."/>
            <person name="Hayes R.D."/>
            <person name="Keri Z."/>
            <person name="LaButti K."/>
            <person name="Lipzen A."/>
            <person name="Lombard V."/>
            <person name="Magnuson J."/>
            <person name="Maillard F."/>
            <person name="Murat C."/>
            <person name="Nolan M."/>
            <person name="Ohm R.A."/>
            <person name="Pangilinan J."/>
            <person name="Pereira M.F."/>
            <person name="Perotto S."/>
            <person name="Peter M."/>
            <person name="Pfister S."/>
            <person name="Riley R."/>
            <person name="Sitrit Y."/>
            <person name="Stielow J.B."/>
            <person name="Szollosi G."/>
            <person name="Zifcakova L."/>
            <person name="Stursova M."/>
            <person name="Spatafora J.W."/>
            <person name="Tedersoo L."/>
            <person name="Vaario L.M."/>
            <person name="Yamada A."/>
            <person name="Yan M."/>
            <person name="Wang P."/>
            <person name="Xu J."/>
            <person name="Bruns T."/>
            <person name="Baldrian P."/>
            <person name="Vilgalys R."/>
            <person name="Dunand C."/>
            <person name="Henrissat B."/>
            <person name="Grigoriev I.V."/>
            <person name="Hibbett D."/>
            <person name="Nagy L.G."/>
            <person name="Martin F.M."/>
        </authorList>
    </citation>
    <scope>NUCLEOTIDE SEQUENCE</scope>
    <source>
        <strain evidence="1">P2</strain>
    </source>
</reference>
<organism evidence="1 2">
    <name type="scientific">Thelephora ganbajun</name>
    <name type="common">Ganba fungus</name>
    <dbReference type="NCBI Taxonomy" id="370292"/>
    <lineage>
        <taxon>Eukaryota</taxon>
        <taxon>Fungi</taxon>
        <taxon>Dikarya</taxon>
        <taxon>Basidiomycota</taxon>
        <taxon>Agaricomycotina</taxon>
        <taxon>Agaricomycetes</taxon>
        <taxon>Thelephorales</taxon>
        <taxon>Thelephoraceae</taxon>
        <taxon>Thelephora</taxon>
    </lineage>
</organism>
<name>A0ACB6YX80_THEGA</name>
<evidence type="ECO:0000313" key="1">
    <source>
        <dbReference type="EMBL" id="KAF9641908.1"/>
    </source>
</evidence>
<evidence type="ECO:0000313" key="2">
    <source>
        <dbReference type="Proteomes" id="UP000886501"/>
    </source>
</evidence>
<gene>
    <name evidence="1" type="ORF">BDM02DRAFT_3026564</name>
</gene>
<protein>
    <submittedName>
        <fullName evidence="1">Uncharacterized protein</fullName>
    </submittedName>
</protein>
<proteinExistence type="predicted"/>
<reference evidence="1" key="1">
    <citation type="submission" date="2019-10" db="EMBL/GenBank/DDBJ databases">
        <authorList>
            <consortium name="DOE Joint Genome Institute"/>
            <person name="Kuo A."/>
            <person name="Miyauchi S."/>
            <person name="Kiss E."/>
            <person name="Drula E."/>
            <person name="Kohler A."/>
            <person name="Sanchez-Garcia M."/>
            <person name="Andreopoulos B."/>
            <person name="Barry K.W."/>
            <person name="Bonito G."/>
            <person name="Buee M."/>
            <person name="Carver A."/>
            <person name="Chen C."/>
            <person name="Cichocki N."/>
            <person name="Clum A."/>
            <person name="Culley D."/>
            <person name="Crous P.W."/>
            <person name="Fauchery L."/>
            <person name="Girlanda M."/>
            <person name="Hayes R."/>
            <person name="Keri Z."/>
            <person name="Labutti K."/>
            <person name="Lipzen A."/>
            <person name="Lombard V."/>
            <person name="Magnuson J."/>
            <person name="Maillard F."/>
            <person name="Morin E."/>
            <person name="Murat C."/>
            <person name="Nolan M."/>
            <person name="Ohm R."/>
            <person name="Pangilinan J."/>
            <person name="Pereira M."/>
            <person name="Perotto S."/>
            <person name="Peter M."/>
            <person name="Riley R."/>
            <person name="Sitrit Y."/>
            <person name="Stielow B."/>
            <person name="Szollosi G."/>
            <person name="Zifcakova L."/>
            <person name="Stursova M."/>
            <person name="Spatafora J.W."/>
            <person name="Tedersoo L."/>
            <person name="Vaario L.-M."/>
            <person name="Yamada A."/>
            <person name="Yan M."/>
            <person name="Wang P."/>
            <person name="Xu J."/>
            <person name="Bruns T."/>
            <person name="Baldrian P."/>
            <person name="Vilgalys R."/>
            <person name="Henrissat B."/>
            <person name="Grigoriev I.V."/>
            <person name="Hibbett D."/>
            <person name="Nagy L.G."/>
            <person name="Martin F.M."/>
        </authorList>
    </citation>
    <scope>NUCLEOTIDE SEQUENCE</scope>
    <source>
        <strain evidence="1">P2</strain>
    </source>
</reference>
<accession>A0ACB6YX80</accession>
<comment type="caution">
    <text evidence="1">The sequence shown here is derived from an EMBL/GenBank/DDBJ whole genome shotgun (WGS) entry which is preliminary data.</text>
</comment>